<sequence length="92" mass="10309">MKANRVPCEHHVTIRRDVERGGARRHVYFRPRNRGALLARRGVPGLVSGGPSRPAGRAGKSADWHDGNSRPRRRRTDWSTESSRESAVGVEQ</sequence>
<dbReference type="EMBL" id="ABJB010349004">
    <property type="status" value="NOT_ANNOTATED_CDS"/>
    <property type="molecule type" value="Genomic_DNA"/>
</dbReference>
<feature type="region of interest" description="Disordered" evidence="1">
    <location>
        <begin position="40"/>
        <end position="92"/>
    </location>
</feature>
<name>B7Q283_IXOSC</name>
<organism>
    <name type="scientific">Ixodes scapularis</name>
    <name type="common">Black-legged tick</name>
    <name type="synonym">Deer tick</name>
    <dbReference type="NCBI Taxonomy" id="6945"/>
    <lineage>
        <taxon>Eukaryota</taxon>
        <taxon>Metazoa</taxon>
        <taxon>Ecdysozoa</taxon>
        <taxon>Arthropoda</taxon>
        <taxon>Chelicerata</taxon>
        <taxon>Arachnida</taxon>
        <taxon>Acari</taxon>
        <taxon>Parasitiformes</taxon>
        <taxon>Ixodida</taxon>
        <taxon>Ixodoidea</taxon>
        <taxon>Ixodidae</taxon>
        <taxon>Ixodinae</taxon>
        <taxon>Ixodes</taxon>
    </lineage>
</organism>
<dbReference type="EMBL" id="DS842351">
    <property type="protein sequence ID" value="EEC12955.1"/>
    <property type="molecule type" value="Genomic_DNA"/>
</dbReference>
<feature type="compositionally biased region" description="Basic and acidic residues" evidence="1">
    <location>
        <begin position="60"/>
        <end position="69"/>
    </location>
</feature>
<evidence type="ECO:0000313" key="2">
    <source>
        <dbReference type="EMBL" id="EEC12955.1"/>
    </source>
</evidence>
<keyword evidence="4" id="KW-1185">Reference proteome</keyword>
<evidence type="ECO:0000313" key="4">
    <source>
        <dbReference type="Proteomes" id="UP000001555"/>
    </source>
</evidence>
<dbReference type="AlphaFoldDB" id="B7Q283"/>
<dbReference type="VEuPathDB" id="VectorBase:ISCW009469"/>
<protein>
    <submittedName>
        <fullName evidence="2 3">Uncharacterized protein</fullName>
    </submittedName>
</protein>
<reference evidence="2 4" key="1">
    <citation type="submission" date="2008-03" db="EMBL/GenBank/DDBJ databases">
        <title>Annotation of Ixodes scapularis.</title>
        <authorList>
            <consortium name="Ixodes scapularis Genome Project Consortium"/>
            <person name="Caler E."/>
            <person name="Hannick L.I."/>
            <person name="Bidwell S."/>
            <person name="Joardar V."/>
            <person name="Thiagarajan M."/>
            <person name="Amedeo P."/>
            <person name="Galinsky K.J."/>
            <person name="Schobel S."/>
            <person name="Inman J."/>
            <person name="Hostetler J."/>
            <person name="Miller J."/>
            <person name="Hammond M."/>
            <person name="Megy K."/>
            <person name="Lawson D."/>
            <person name="Kodira C."/>
            <person name="Sutton G."/>
            <person name="Meyer J."/>
            <person name="Hill C.A."/>
            <person name="Birren B."/>
            <person name="Nene V."/>
            <person name="Collins F."/>
            <person name="Alarcon-Chaidez F."/>
            <person name="Wikel S."/>
            <person name="Strausberg R."/>
        </authorList>
    </citation>
    <scope>NUCLEOTIDE SEQUENCE [LARGE SCALE GENOMIC DNA]</scope>
    <source>
        <strain evidence="4">Wikel</strain>
        <strain evidence="2">Wikel colony</strain>
    </source>
</reference>
<evidence type="ECO:0000313" key="3">
    <source>
        <dbReference type="EnsemblMetazoa" id="ISCW009469-PA"/>
    </source>
</evidence>
<accession>B7Q283</accession>
<gene>
    <name evidence="2" type="ORF">IscW_ISCW009469</name>
</gene>
<reference evidence="3" key="2">
    <citation type="submission" date="2020-05" db="UniProtKB">
        <authorList>
            <consortium name="EnsemblMetazoa"/>
        </authorList>
    </citation>
    <scope>IDENTIFICATION</scope>
    <source>
        <strain evidence="3">wikel</strain>
    </source>
</reference>
<dbReference type="VEuPathDB" id="VectorBase:ISCI009469"/>
<dbReference type="PaxDb" id="6945-B7Q283"/>
<dbReference type="Proteomes" id="UP000001555">
    <property type="component" value="Unassembled WGS sequence"/>
</dbReference>
<dbReference type="HOGENOM" id="CLU_2415724_0_0_1"/>
<proteinExistence type="predicted"/>
<evidence type="ECO:0000256" key="1">
    <source>
        <dbReference type="SAM" id="MobiDB-lite"/>
    </source>
</evidence>
<dbReference type="EnsemblMetazoa" id="ISCW009469-RA">
    <property type="protein sequence ID" value="ISCW009469-PA"/>
    <property type="gene ID" value="ISCW009469"/>
</dbReference>
<dbReference type="InParanoid" id="B7Q283"/>